<dbReference type="RefSeq" id="WP_338501532.1">
    <property type="nucleotide sequence ID" value="NZ_CP145607.1"/>
</dbReference>
<evidence type="ECO:0000313" key="2">
    <source>
        <dbReference type="Proteomes" id="UP001382935"/>
    </source>
</evidence>
<dbReference type="Proteomes" id="UP001382935">
    <property type="component" value="Chromosome"/>
</dbReference>
<evidence type="ECO:0000313" key="1">
    <source>
        <dbReference type="EMBL" id="WWM69464.1"/>
    </source>
</evidence>
<dbReference type="EMBL" id="CP145607">
    <property type="protein sequence ID" value="WWM69464.1"/>
    <property type="molecule type" value="Genomic_DNA"/>
</dbReference>
<reference evidence="1 2" key="1">
    <citation type="submission" date="2024-02" db="EMBL/GenBank/DDBJ databases">
        <title>Full genome sequence of Sphingomonas kaistensis.</title>
        <authorList>
            <person name="Poletto B.L."/>
            <person name="Silva G."/>
            <person name="Galante D."/>
            <person name="Campos K.R."/>
            <person name="Santos M.B.N."/>
            <person name="Sacchi C.T."/>
        </authorList>
    </citation>
    <scope>NUCLEOTIDE SEQUENCE [LARGE SCALE GENOMIC DNA]</scope>
    <source>
        <strain evidence="1 2">MA4R</strain>
    </source>
</reference>
<sequence length="133" mass="13974">MRLDLDSFYREFLPVGASVESIPLKPLGFAVKPLKVHSSPRRATARAVAALAAAAAASSCKLQAGEKVPRRLAQPAGVVENGAASDLLRAGLATPSRVGPLECFELTREGVEAIRKTIPQDAQATYFGKGECA</sequence>
<proteinExistence type="predicted"/>
<gene>
    <name evidence="1" type="ORF">V6R86_01805</name>
</gene>
<keyword evidence="2" id="KW-1185">Reference proteome</keyword>
<name>A0ABZ2FZ22_9SPHN</name>
<organism evidence="1 2">
    <name type="scientific">Sphingomonas kaistensis</name>
    <dbReference type="NCBI Taxonomy" id="298708"/>
    <lineage>
        <taxon>Bacteria</taxon>
        <taxon>Pseudomonadati</taxon>
        <taxon>Pseudomonadota</taxon>
        <taxon>Alphaproteobacteria</taxon>
        <taxon>Sphingomonadales</taxon>
        <taxon>Sphingomonadaceae</taxon>
        <taxon>Sphingomonas</taxon>
    </lineage>
</organism>
<protein>
    <submittedName>
        <fullName evidence="1">Uncharacterized protein</fullName>
    </submittedName>
</protein>
<accession>A0ABZ2FZ22</accession>